<feature type="transmembrane region" description="Helical" evidence="6">
    <location>
        <begin position="292"/>
        <end position="316"/>
    </location>
</feature>
<dbReference type="PANTHER" id="PTHR43243">
    <property type="entry name" value="INNER MEMBRANE TRANSPORTER YGJI-RELATED"/>
    <property type="match status" value="1"/>
</dbReference>
<comment type="similarity">
    <text evidence="2">Belongs to the amino acid-polyamine-organocation (APC) superfamily. Cationic amino acid transporter (CAT) (TC 2.A.3.3) family.</text>
</comment>
<sequence length="587" mass="63826">MDHNNSSFSSFKSYMNALSDVHNRLIRRAGSVSSTFDETSCIRSRSGADMRRNLRWYDLVCFGIGGMVGAGVFVTSGTASHDKAGPAVILSYAIAGLCALLSAFCYTEFAVHMPVAGGAFSYIRVTFGEFTAFLVGANLVMDYVLSNAAAARSFTTYLGTAIGVSADSKWRITLPSLPNGFNQLDIIAVLIILILTIIICYSTRESSVLNMILTSVHIMFIIFVIMMGFWKGDVKNFTQPSDPARPGGFFPYGASGVFNGAALVYVSYIGYDAVSTLAEEVKNPVTDIPIGVSGSVILVTVLYCLMAASMSMLLPYDLINPESPFTGAFIDKSNAYNWVTNVIGIGASFGILTSLLVAMLGQARYICVIGRSGVVPVWFAKVHSKTSTPVNASVFLGILTAAIALFTELNVLLNLVSIGTLFVFFMVSNAVIYRRYVSVETTSPWPTLSFLLSFSFTCIIFTLLWWLAPPGKPKGFMLGACFVVSVVLVQLFDYMVPQARKPDFWGVPLMPWIPCVSIFLNIFLLGNIDSPSYVRFGVFSAAIVLLYVLYSVHASFDGEEKGSTCQKNVEMVKESIDIEDLTVKVQS</sequence>
<feature type="transmembrane region" description="Helical" evidence="6">
    <location>
        <begin position="208"/>
        <end position="230"/>
    </location>
</feature>
<evidence type="ECO:0000256" key="5">
    <source>
        <dbReference type="ARBA" id="ARBA00023136"/>
    </source>
</evidence>
<feature type="transmembrane region" description="Helical" evidence="6">
    <location>
        <begin position="388"/>
        <end position="406"/>
    </location>
</feature>
<dbReference type="InterPro" id="IPR002293">
    <property type="entry name" value="AA/rel_permease1"/>
</dbReference>
<feature type="transmembrane region" description="Helical" evidence="6">
    <location>
        <begin position="119"/>
        <end position="141"/>
    </location>
</feature>
<dbReference type="GO" id="GO:0005886">
    <property type="term" value="C:plasma membrane"/>
    <property type="evidence" value="ECO:0007669"/>
    <property type="project" value="TreeGrafter"/>
</dbReference>
<evidence type="ECO:0000259" key="7">
    <source>
        <dbReference type="Pfam" id="PF13906"/>
    </source>
</evidence>
<comment type="subcellular location">
    <subcellularLocation>
        <location evidence="1">Membrane</location>
        <topology evidence="1">Multi-pass membrane protein</topology>
    </subcellularLocation>
</comment>
<dbReference type="PANTHER" id="PTHR43243:SF80">
    <property type="entry name" value="AMINO ACID_POLYAMINE TRANSPORTER I, CATIONIC AMINO ACID TRANSPORTER"/>
    <property type="match status" value="1"/>
</dbReference>
<dbReference type="EMBL" id="PKPP01000869">
    <property type="protein sequence ID" value="PWA87872.1"/>
    <property type="molecule type" value="Genomic_DNA"/>
</dbReference>
<feature type="transmembrane region" description="Helical" evidence="6">
    <location>
        <begin position="336"/>
        <end position="361"/>
    </location>
</feature>
<comment type="caution">
    <text evidence="8">The sequence shown here is derived from an EMBL/GenBank/DDBJ whole genome shotgun (WGS) entry which is preliminary data.</text>
</comment>
<reference evidence="8 9" key="1">
    <citation type="journal article" date="2018" name="Mol. Plant">
        <title>The genome of Artemisia annua provides insight into the evolution of Asteraceae family and artemisinin biosynthesis.</title>
        <authorList>
            <person name="Shen Q."/>
            <person name="Zhang L."/>
            <person name="Liao Z."/>
            <person name="Wang S."/>
            <person name="Yan T."/>
            <person name="Shi P."/>
            <person name="Liu M."/>
            <person name="Fu X."/>
            <person name="Pan Q."/>
            <person name="Wang Y."/>
            <person name="Lv Z."/>
            <person name="Lu X."/>
            <person name="Zhang F."/>
            <person name="Jiang W."/>
            <person name="Ma Y."/>
            <person name="Chen M."/>
            <person name="Hao X."/>
            <person name="Li L."/>
            <person name="Tang Y."/>
            <person name="Lv G."/>
            <person name="Zhou Y."/>
            <person name="Sun X."/>
            <person name="Brodelius P.E."/>
            <person name="Rose J.K.C."/>
            <person name="Tang K."/>
        </authorList>
    </citation>
    <scope>NUCLEOTIDE SEQUENCE [LARGE SCALE GENOMIC DNA]</scope>
    <source>
        <strain evidence="9">cv. Huhao1</strain>
        <tissue evidence="8">Leaf</tissue>
    </source>
</reference>
<feature type="transmembrane region" description="Helical" evidence="6">
    <location>
        <begin position="504"/>
        <end position="526"/>
    </location>
</feature>
<evidence type="ECO:0000313" key="8">
    <source>
        <dbReference type="EMBL" id="PWA87872.1"/>
    </source>
</evidence>
<feature type="transmembrane region" description="Helical" evidence="6">
    <location>
        <begin position="180"/>
        <end position="201"/>
    </location>
</feature>
<feature type="domain" description="Cationic amino acid transporter C-terminal" evidence="7">
    <location>
        <begin position="505"/>
        <end position="555"/>
    </location>
</feature>
<dbReference type="OrthoDB" id="3900342at2759"/>
<protein>
    <submittedName>
        <fullName evidence="8">Amino acid/polyamine transporter I, Cationic amino acid transporter</fullName>
    </submittedName>
</protein>
<keyword evidence="4 6" id="KW-1133">Transmembrane helix</keyword>
<dbReference type="InterPro" id="IPR029485">
    <property type="entry name" value="CAT_C"/>
</dbReference>
<keyword evidence="3 6" id="KW-0812">Transmembrane</keyword>
<feature type="transmembrane region" description="Helical" evidence="6">
    <location>
        <begin position="532"/>
        <end position="552"/>
    </location>
</feature>
<dbReference type="GO" id="GO:0015171">
    <property type="term" value="F:amino acid transmembrane transporter activity"/>
    <property type="evidence" value="ECO:0007669"/>
    <property type="project" value="TreeGrafter"/>
</dbReference>
<proteinExistence type="inferred from homology"/>
<gene>
    <name evidence="8" type="ORF">CTI12_AA122400</name>
</gene>
<feature type="transmembrane region" description="Helical" evidence="6">
    <location>
        <begin position="412"/>
        <end position="433"/>
    </location>
</feature>
<evidence type="ECO:0000256" key="3">
    <source>
        <dbReference type="ARBA" id="ARBA00022692"/>
    </source>
</evidence>
<evidence type="ECO:0000256" key="2">
    <source>
        <dbReference type="ARBA" id="ARBA00008572"/>
    </source>
</evidence>
<evidence type="ECO:0000256" key="4">
    <source>
        <dbReference type="ARBA" id="ARBA00022989"/>
    </source>
</evidence>
<organism evidence="8 9">
    <name type="scientific">Artemisia annua</name>
    <name type="common">Sweet wormwood</name>
    <dbReference type="NCBI Taxonomy" id="35608"/>
    <lineage>
        <taxon>Eukaryota</taxon>
        <taxon>Viridiplantae</taxon>
        <taxon>Streptophyta</taxon>
        <taxon>Embryophyta</taxon>
        <taxon>Tracheophyta</taxon>
        <taxon>Spermatophyta</taxon>
        <taxon>Magnoliopsida</taxon>
        <taxon>eudicotyledons</taxon>
        <taxon>Gunneridae</taxon>
        <taxon>Pentapetalae</taxon>
        <taxon>asterids</taxon>
        <taxon>campanulids</taxon>
        <taxon>Asterales</taxon>
        <taxon>Asteraceae</taxon>
        <taxon>Asteroideae</taxon>
        <taxon>Anthemideae</taxon>
        <taxon>Artemisiinae</taxon>
        <taxon>Artemisia</taxon>
    </lineage>
</organism>
<dbReference type="AlphaFoldDB" id="A0A2U1PQ96"/>
<accession>A0A2U1PQ96</accession>
<dbReference type="Pfam" id="PF13906">
    <property type="entry name" value="AA_permease_C"/>
    <property type="match status" value="1"/>
</dbReference>
<name>A0A2U1PQ96_ARTAN</name>
<feature type="transmembrane region" description="Helical" evidence="6">
    <location>
        <begin position="87"/>
        <end position="107"/>
    </location>
</feature>
<keyword evidence="5 6" id="KW-0472">Membrane</keyword>
<dbReference type="STRING" id="35608.A0A2U1PQ96"/>
<dbReference type="Pfam" id="PF13520">
    <property type="entry name" value="AA_permease_2"/>
    <property type="match status" value="1"/>
</dbReference>
<evidence type="ECO:0000256" key="1">
    <source>
        <dbReference type="ARBA" id="ARBA00004141"/>
    </source>
</evidence>
<feature type="transmembrane region" description="Helical" evidence="6">
    <location>
        <begin position="56"/>
        <end position="75"/>
    </location>
</feature>
<feature type="transmembrane region" description="Helical" evidence="6">
    <location>
        <begin position="445"/>
        <end position="468"/>
    </location>
</feature>
<dbReference type="Gene3D" id="1.20.1740.10">
    <property type="entry name" value="Amino acid/polyamine transporter I"/>
    <property type="match status" value="1"/>
</dbReference>
<dbReference type="Proteomes" id="UP000245207">
    <property type="component" value="Unassembled WGS sequence"/>
</dbReference>
<keyword evidence="9" id="KW-1185">Reference proteome</keyword>
<evidence type="ECO:0000313" key="9">
    <source>
        <dbReference type="Proteomes" id="UP000245207"/>
    </source>
</evidence>
<evidence type="ECO:0000256" key="6">
    <source>
        <dbReference type="SAM" id="Phobius"/>
    </source>
</evidence>
<feature type="transmembrane region" description="Helical" evidence="6">
    <location>
        <begin position="250"/>
        <end position="271"/>
    </location>
</feature>